<gene>
    <name evidence="3" type="ORF">KFE25_006155</name>
</gene>
<organism evidence="3 4">
    <name type="scientific">Diacronema lutheri</name>
    <name type="common">Unicellular marine alga</name>
    <name type="synonym">Monochrysis lutheri</name>
    <dbReference type="NCBI Taxonomy" id="2081491"/>
    <lineage>
        <taxon>Eukaryota</taxon>
        <taxon>Haptista</taxon>
        <taxon>Haptophyta</taxon>
        <taxon>Pavlovophyceae</taxon>
        <taxon>Pavlovales</taxon>
        <taxon>Pavlovaceae</taxon>
        <taxon>Diacronema</taxon>
    </lineage>
</organism>
<accession>A0A8J6CH10</accession>
<keyword evidence="4" id="KW-1185">Reference proteome</keyword>
<feature type="chain" id="PRO_5035145209" description="Beta-carotene isomerase D27-like C-terminal domain-containing protein" evidence="1">
    <location>
        <begin position="21"/>
        <end position="373"/>
    </location>
</feature>
<proteinExistence type="predicted"/>
<dbReference type="Pfam" id="PF13225">
    <property type="entry name" value="D27-like_C"/>
    <property type="match status" value="1"/>
</dbReference>
<protein>
    <recommendedName>
        <fullName evidence="2">Beta-carotene isomerase D27-like C-terminal domain-containing protein</fullName>
    </recommendedName>
</protein>
<evidence type="ECO:0000259" key="2">
    <source>
        <dbReference type="Pfam" id="PF13225"/>
    </source>
</evidence>
<dbReference type="Proteomes" id="UP000751190">
    <property type="component" value="Unassembled WGS sequence"/>
</dbReference>
<keyword evidence="1" id="KW-0732">Signal</keyword>
<dbReference type="InterPro" id="IPR038938">
    <property type="entry name" value="D27-like"/>
</dbReference>
<reference evidence="3" key="1">
    <citation type="submission" date="2021-05" db="EMBL/GenBank/DDBJ databases">
        <title>The genome of the haptophyte Pavlova lutheri (Diacronema luteri, Pavlovales) - a model for lipid biosynthesis in eukaryotic algae.</title>
        <authorList>
            <person name="Hulatt C.J."/>
            <person name="Posewitz M.C."/>
        </authorList>
    </citation>
    <scope>NUCLEOTIDE SEQUENCE</scope>
    <source>
        <strain evidence="3">NIVA-4/92</strain>
    </source>
</reference>
<evidence type="ECO:0000313" key="4">
    <source>
        <dbReference type="Proteomes" id="UP000751190"/>
    </source>
</evidence>
<feature type="signal peptide" evidence="1">
    <location>
        <begin position="1"/>
        <end position="20"/>
    </location>
</feature>
<dbReference type="AlphaFoldDB" id="A0A8J6CH10"/>
<dbReference type="GO" id="GO:0005506">
    <property type="term" value="F:iron ion binding"/>
    <property type="evidence" value="ECO:0007669"/>
    <property type="project" value="InterPro"/>
</dbReference>
<name>A0A8J6CH10_DIALT</name>
<evidence type="ECO:0000256" key="1">
    <source>
        <dbReference type="SAM" id="SignalP"/>
    </source>
</evidence>
<dbReference type="PANTHER" id="PTHR33591:SF2">
    <property type="entry name" value="BETA-CAROTENE ISOMERASE D27"/>
    <property type="match status" value="1"/>
</dbReference>
<dbReference type="EMBL" id="JAGTXO010000002">
    <property type="protein sequence ID" value="KAG8469700.1"/>
    <property type="molecule type" value="Genomic_DNA"/>
</dbReference>
<dbReference type="PANTHER" id="PTHR33591">
    <property type="entry name" value="BETA-CAROTENE ISOMERASE D27"/>
    <property type="match status" value="1"/>
</dbReference>
<evidence type="ECO:0000313" key="3">
    <source>
        <dbReference type="EMBL" id="KAG8469700.1"/>
    </source>
</evidence>
<sequence>MVRRTLLALAITAATVPASGGRVGGVVRHCAARSALLPRMSSPALPDALGSAARDALLRASDVVRASSASLASAQQLVREAQLQLDASDASASRWTALRRSALARVLALDRQAYLAMVGELAGRLPRSELPNRQGVPLSPGASAQAIVRADGAIDDCTLANVTYAESPLDVLLLRVFRACVRDEIGYASDQPAMAGLAEEGRTYMLRASEAEQQQMVVNVLRRLFTPVGPPFYRIFMSGIWGERRLGPWFWAPALTSWVTPLFFKFLVGPSTPNYRADGELGGLVVEKCRFLQESGCKGLCVHQCKLPAQRFFAEDLGLPLTVSPNFETQECQWSFGEEPLPVEQDVSLPTGCLAGCPSRKALSEAKACNKCS</sequence>
<dbReference type="OrthoDB" id="416096at2759"/>
<comment type="caution">
    <text evidence="3">The sequence shown here is derived from an EMBL/GenBank/DDBJ whole genome shotgun (WGS) entry which is preliminary data.</text>
</comment>
<dbReference type="InterPro" id="IPR025114">
    <property type="entry name" value="D27-like_C"/>
</dbReference>
<feature type="domain" description="Beta-carotene isomerase D27-like C-terminal" evidence="2">
    <location>
        <begin position="282"/>
        <end position="344"/>
    </location>
</feature>